<organism evidence="2">
    <name type="scientific">marine metagenome</name>
    <dbReference type="NCBI Taxonomy" id="408172"/>
    <lineage>
        <taxon>unclassified sequences</taxon>
        <taxon>metagenomes</taxon>
        <taxon>ecological metagenomes</taxon>
    </lineage>
</organism>
<dbReference type="EMBL" id="UINC01018770">
    <property type="protein sequence ID" value="SVA79111.1"/>
    <property type="molecule type" value="Genomic_DNA"/>
</dbReference>
<feature type="non-terminal residue" evidence="2">
    <location>
        <position position="1"/>
    </location>
</feature>
<dbReference type="InterPro" id="IPR003961">
    <property type="entry name" value="FN3_dom"/>
</dbReference>
<dbReference type="Gene3D" id="2.60.40.1120">
    <property type="entry name" value="Carboxypeptidase-like, regulatory domain"/>
    <property type="match status" value="1"/>
</dbReference>
<dbReference type="Pfam" id="PF20773">
    <property type="entry name" value="InhA-like_MAM"/>
    <property type="match status" value="1"/>
</dbReference>
<dbReference type="SUPFAM" id="SSF49464">
    <property type="entry name" value="Carboxypeptidase regulatory domain-like"/>
    <property type="match status" value="1"/>
</dbReference>
<dbReference type="Pfam" id="PF13620">
    <property type="entry name" value="CarboxypepD_reg"/>
    <property type="match status" value="1"/>
</dbReference>
<feature type="domain" description="Fibronectin type-III" evidence="1">
    <location>
        <begin position="580"/>
        <end position="712"/>
    </location>
</feature>
<sequence length="1504" mass="162565">SVTINGAVEAGSIISGGAAWYSFTTDGSFPTITADVDLVSGGMTDSKMAVFASCDDFTGTLGSYPPGYLYYNDDGWESGESYLSKITMSDLAAGTYYVVVYGYSSWQYGDFTFEVTGVDPCAAFTDTYEPNDSTETATNSTTGGTFTASICPAGDLDYFMVVGTTGWTINAETGYAPGVTSGTDTQIRIFDVSGEQLAFDDDDGVGLTSLLSYTLSADGVYYIQVKAYSAYSYFGYTLTIEIDDYVPSYDVYRDSVLVGSVGFQASYVDGNLSLGDYCYYITQDFEDGTVSAGSETVCANAGAAGDISGVVTDAATGGPLAGAVLTAAGQTDISASTGAYGFEGILVGEVMVTASLTGYQDAMFIVMVDTNVVITQDFALGSLTPSAISSTGFEAGQSLGYSHISSTTVNPWGASSGFTYRVSATDSVNVTAASGESFMVTTAGDSGYVDNEYAWWMSSEPDGAMDLSGVTTASLSMKMWYMTEASYDKVMVLAQQPSIHGGSWYYLPFMVGGSGVTGNNVTGNSEGWVDIAADMSVWAGRHDVRIAVLFDSDGSLGGDDGKGFGVAIDEVLVTGAGVPLTAPDHLMAHPFMDGQVHLNWVGPGSGTRTMETYVTTVEEYEVELDNEKNDPRHNGWEPIVTPVTLEYEVNYPETRDLVGYNVFRRAGDAGQPPTGAFDLIATAGEGHFMDDDVENYTIYQYTVSAIFDAGESMASNRAEASPGMVTDSTMEAAGNDFDAGMGGWSTYNIAGQNDWMHSATDGNAFIDDGGAGSAASVSVLQSPLMDLSYLKSATIYFDYYHDDYAYANEYLAVVGRIGYDNWETLKVLPETDPEYLDSLEVDISRFGGSHHVRIGFLYNDAGGSAWDSWVDNVEFRHYPGPVNLTATTESAENISLSWSDPMAINFPPISDPENLEKEEAIEAIISPTTRLECFNQADFTYYYWSGFDTLKGPASIFGFPEGIMTLDSVFVDVYQRSTVTVNGEDVQIDLMLSSVDVMGVTQDTIYHAVQTTDSPEDGGGWRWSVDISALGLEFNSTDSTLLKVNWVPLTAADSVNSSNASGFVPSPLSDDGGYETGWSGTDSAGVFTPSSYNFSMGVCGTPPYPDKAYNVYRDGGLIEEETLENAYEDWDVMNGVEYEYFVTAVLKLEGPMGPFQQETDPSMSVWARPLNSDPGDFGLMSPQDGYVLALDDDSNLEDQLQFVWEPSVDPDNDEVNYRLHGMGIVADDEVHFGAPRQRQRNHGFEHGQDGVLAGGWVLWPTDLSNWSWETTGNGIYNSSELFEAFEGQRSLKMWGQYSGTYPNTSPFYQGHSVAEEGLEPGDEVFVDGWMMSHHDDWVGQGWNSAYLFVSFFDGDWAMLSNTLSGIMDASRPADEWHHFHAAAEVPEGAVNMNVGVEYYQWDGNSHGSVYFDEITLHTPLTENMVYIPYDVLIGRALEDSVDVVSYTWNVMASDGYGGDISALDGPSSFSVDLSELLGTDYANQIPRVFALHNNYPNPFNPVTN</sequence>
<dbReference type="Gene3D" id="2.60.120.260">
    <property type="entry name" value="Galactose-binding domain-like"/>
    <property type="match status" value="1"/>
</dbReference>
<feature type="domain" description="Fibronectin type-III" evidence="1">
    <location>
        <begin position="878"/>
        <end position="1150"/>
    </location>
</feature>
<dbReference type="Gene3D" id="2.60.120.380">
    <property type="match status" value="2"/>
</dbReference>
<proteinExistence type="predicted"/>
<dbReference type="InterPro" id="IPR008969">
    <property type="entry name" value="CarboxyPept-like_regulatory"/>
</dbReference>
<dbReference type="Gene3D" id="2.60.40.10">
    <property type="entry name" value="Immunoglobulins"/>
    <property type="match status" value="1"/>
</dbReference>
<protein>
    <recommendedName>
        <fullName evidence="1">Fibronectin type-III domain-containing protein</fullName>
    </recommendedName>
</protein>
<evidence type="ECO:0000313" key="2">
    <source>
        <dbReference type="EMBL" id="SVA79111.1"/>
    </source>
</evidence>
<feature type="non-terminal residue" evidence="2">
    <location>
        <position position="1504"/>
    </location>
</feature>
<reference evidence="2" key="1">
    <citation type="submission" date="2018-05" db="EMBL/GenBank/DDBJ databases">
        <authorList>
            <person name="Lanie J.A."/>
            <person name="Ng W.-L."/>
            <person name="Kazmierczak K.M."/>
            <person name="Andrzejewski T.M."/>
            <person name="Davidsen T.M."/>
            <person name="Wayne K.J."/>
            <person name="Tettelin H."/>
            <person name="Glass J.I."/>
            <person name="Rusch D."/>
            <person name="Podicherti R."/>
            <person name="Tsui H.-C.T."/>
            <person name="Winkler M.E."/>
        </authorList>
    </citation>
    <scope>NUCLEOTIDE SEQUENCE</scope>
</reference>
<evidence type="ECO:0000259" key="1">
    <source>
        <dbReference type="SMART" id="SM00060"/>
    </source>
</evidence>
<dbReference type="SMART" id="SM00060">
    <property type="entry name" value="FN3"/>
    <property type="match status" value="2"/>
</dbReference>
<gene>
    <name evidence="2" type="ORF">METZ01_LOCUS131965</name>
</gene>
<name>A0A381YR36_9ZZZZ</name>
<accession>A0A381YR36</accession>
<dbReference type="InterPro" id="IPR013783">
    <property type="entry name" value="Ig-like_fold"/>
</dbReference>